<keyword evidence="6 8" id="KW-0408">Iron</keyword>
<keyword evidence="7 9" id="KW-0503">Monooxygenase</keyword>
<feature type="binding site" description="axial binding residue" evidence="8">
    <location>
        <position position="235"/>
    </location>
    <ligand>
        <name>heme</name>
        <dbReference type="ChEBI" id="CHEBI:30413"/>
    </ligand>
    <ligandPart>
        <name>Fe</name>
        <dbReference type="ChEBI" id="CHEBI:18248"/>
    </ligandPart>
</feature>
<dbReference type="Proteomes" id="UP000186922">
    <property type="component" value="Unassembled WGS sequence"/>
</dbReference>
<evidence type="ECO:0000256" key="4">
    <source>
        <dbReference type="ARBA" id="ARBA00022723"/>
    </source>
</evidence>
<dbReference type="PRINTS" id="PR00463">
    <property type="entry name" value="EP450I"/>
</dbReference>
<keyword evidence="12" id="KW-1185">Reference proteome</keyword>
<dbReference type="STRING" id="947166.A0A1D1VZ12"/>
<gene>
    <name evidence="11" type="primary">RvY_16341</name>
    <name evidence="11" type="synonym">RvY_16341.1</name>
    <name evidence="11" type="ORF">RvY_16341-1</name>
</gene>
<dbReference type="InterPro" id="IPR017972">
    <property type="entry name" value="Cyt_P450_CS"/>
</dbReference>
<name>A0A1D1VZ12_RAMVA</name>
<evidence type="ECO:0000256" key="8">
    <source>
        <dbReference type="PIRSR" id="PIRSR602401-1"/>
    </source>
</evidence>
<dbReference type="Gene3D" id="1.10.630.10">
    <property type="entry name" value="Cytochrome P450"/>
    <property type="match status" value="1"/>
</dbReference>
<organism evidence="11 12">
    <name type="scientific">Ramazzottius varieornatus</name>
    <name type="common">Water bear</name>
    <name type="synonym">Tardigrade</name>
    <dbReference type="NCBI Taxonomy" id="947166"/>
    <lineage>
        <taxon>Eukaryota</taxon>
        <taxon>Metazoa</taxon>
        <taxon>Ecdysozoa</taxon>
        <taxon>Tardigrada</taxon>
        <taxon>Eutardigrada</taxon>
        <taxon>Parachela</taxon>
        <taxon>Hypsibioidea</taxon>
        <taxon>Ramazzottiidae</taxon>
        <taxon>Ramazzottius</taxon>
    </lineage>
</organism>
<evidence type="ECO:0000256" key="9">
    <source>
        <dbReference type="RuleBase" id="RU000461"/>
    </source>
</evidence>
<proteinExistence type="inferred from homology"/>
<dbReference type="PANTHER" id="PTHR24292:SF54">
    <property type="entry name" value="CYP9F3-RELATED"/>
    <property type="match status" value="1"/>
</dbReference>
<protein>
    <recommendedName>
        <fullName evidence="13">Cytochrome P450</fullName>
    </recommendedName>
</protein>
<evidence type="ECO:0000256" key="10">
    <source>
        <dbReference type="SAM" id="MobiDB-lite"/>
    </source>
</evidence>
<sequence length="358" mass="41444">MKEILDMRKFSGQVRRDFLQLMVKALDETEASQQQSTKQSMRPTDNFPEDEEDGADVLSGVFSPAEISSPSDETHSSPINRALSIDEVLAQSIIFFVAGFETSATTLTFMTYLLAIHPEIQEKLRKEIDQAIGKDVPPTYDLISRIPYLDQCINETLRMYPPATRTERENSEEWTYGNLTLDKGTIIAIPIYAIQHDSEYWPEPDSFNPDRFSEENKHKIVPFTFLPFGQGPRNCAGMRFAIYEIKMVLVSVLQRYRLVATPRTVGHGYTHEGQVWNSKKFRTGRKTKNSKFNHRKLLKMHWYELPTTATYLRTFVPRFWNHLMQTVYCAKPSLRVCTQFWSLLQQTPHELVLALLFT</sequence>
<dbReference type="PANTHER" id="PTHR24292">
    <property type="entry name" value="CYTOCHROME P450"/>
    <property type="match status" value="1"/>
</dbReference>
<keyword evidence="5 9" id="KW-0560">Oxidoreductase</keyword>
<evidence type="ECO:0000256" key="5">
    <source>
        <dbReference type="ARBA" id="ARBA00023002"/>
    </source>
</evidence>
<comment type="similarity">
    <text evidence="2 9">Belongs to the cytochrome P450 family.</text>
</comment>
<dbReference type="GO" id="GO:0005506">
    <property type="term" value="F:iron ion binding"/>
    <property type="evidence" value="ECO:0007669"/>
    <property type="project" value="InterPro"/>
</dbReference>
<evidence type="ECO:0000313" key="11">
    <source>
        <dbReference type="EMBL" id="GAV06331.1"/>
    </source>
</evidence>
<dbReference type="OrthoDB" id="1470350at2759"/>
<comment type="caution">
    <text evidence="11">The sequence shown here is derived from an EMBL/GenBank/DDBJ whole genome shotgun (WGS) entry which is preliminary data.</text>
</comment>
<evidence type="ECO:0000256" key="3">
    <source>
        <dbReference type="ARBA" id="ARBA00022617"/>
    </source>
</evidence>
<dbReference type="InterPro" id="IPR050476">
    <property type="entry name" value="Insect_CytP450_Detox"/>
</dbReference>
<evidence type="ECO:0000313" key="12">
    <source>
        <dbReference type="Proteomes" id="UP000186922"/>
    </source>
</evidence>
<reference evidence="11 12" key="1">
    <citation type="journal article" date="2016" name="Nat. Commun.">
        <title>Extremotolerant tardigrade genome and improved radiotolerance of human cultured cells by tardigrade-unique protein.</title>
        <authorList>
            <person name="Hashimoto T."/>
            <person name="Horikawa D.D."/>
            <person name="Saito Y."/>
            <person name="Kuwahara H."/>
            <person name="Kozuka-Hata H."/>
            <person name="Shin-I T."/>
            <person name="Minakuchi Y."/>
            <person name="Ohishi K."/>
            <person name="Motoyama A."/>
            <person name="Aizu T."/>
            <person name="Enomoto A."/>
            <person name="Kondo K."/>
            <person name="Tanaka S."/>
            <person name="Hara Y."/>
            <person name="Koshikawa S."/>
            <person name="Sagara H."/>
            <person name="Miura T."/>
            <person name="Yokobori S."/>
            <person name="Miyagawa K."/>
            <person name="Suzuki Y."/>
            <person name="Kubo T."/>
            <person name="Oyama M."/>
            <person name="Kohara Y."/>
            <person name="Fujiyama A."/>
            <person name="Arakawa K."/>
            <person name="Katayama T."/>
            <person name="Toyoda A."/>
            <person name="Kunieda T."/>
        </authorList>
    </citation>
    <scope>NUCLEOTIDE SEQUENCE [LARGE SCALE GENOMIC DNA]</scope>
    <source>
        <strain evidence="11 12">YOKOZUNA-1</strain>
    </source>
</reference>
<keyword evidence="4 8" id="KW-0479">Metal-binding</keyword>
<dbReference type="InterPro" id="IPR036396">
    <property type="entry name" value="Cyt_P450_sf"/>
</dbReference>
<evidence type="ECO:0000256" key="7">
    <source>
        <dbReference type="ARBA" id="ARBA00023033"/>
    </source>
</evidence>
<dbReference type="PRINTS" id="PR00385">
    <property type="entry name" value="P450"/>
</dbReference>
<dbReference type="InterPro" id="IPR001128">
    <property type="entry name" value="Cyt_P450"/>
</dbReference>
<evidence type="ECO:0000256" key="6">
    <source>
        <dbReference type="ARBA" id="ARBA00023004"/>
    </source>
</evidence>
<dbReference type="GO" id="GO:0020037">
    <property type="term" value="F:heme binding"/>
    <property type="evidence" value="ECO:0007669"/>
    <property type="project" value="InterPro"/>
</dbReference>
<evidence type="ECO:0000256" key="1">
    <source>
        <dbReference type="ARBA" id="ARBA00001971"/>
    </source>
</evidence>
<evidence type="ECO:0008006" key="13">
    <source>
        <dbReference type="Google" id="ProtNLM"/>
    </source>
</evidence>
<dbReference type="GO" id="GO:0004497">
    <property type="term" value="F:monooxygenase activity"/>
    <property type="evidence" value="ECO:0007669"/>
    <property type="project" value="UniProtKB-KW"/>
</dbReference>
<feature type="compositionally biased region" description="Polar residues" evidence="10">
    <location>
        <begin position="31"/>
        <end position="43"/>
    </location>
</feature>
<dbReference type="PROSITE" id="PS00086">
    <property type="entry name" value="CYTOCHROME_P450"/>
    <property type="match status" value="1"/>
</dbReference>
<evidence type="ECO:0000256" key="2">
    <source>
        <dbReference type="ARBA" id="ARBA00010617"/>
    </source>
</evidence>
<dbReference type="EMBL" id="BDGG01000013">
    <property type="protein sequence ID" value="GAV06331.1"/>
    <property type="molecule type" value="Genomic_DNA"/>
</dbReference>
<dbReference type="AlphaFoldDB" id="A0A1D1VZ12"/>
<dbReference type="GO" id="GO:0016705">
    <property type="term" value="F:oxidoreductase activity, acting on paired donors, with incorporation or reduction of molecular oxygen"/>
    <property type="evidence" value="ECO:0007669"/>
    <property type="project" value="InterPro"/>
</dbReference>
<dbReference type="Pfam" id="PF00067">
    <property type="entry name" value="p450"/>
    <property type="match status" value="1"/>
</dbReference>
<accession>A0A1D1VZ12</accession>
<dbReference type="InterPro" id="IPR002401">
    <property type="entry name" value="Cyt_P450_E_grp-I"/>
</dbReference>
<feature type="region of interest" description="Disordered" evidence="10">
    <location>
        <begin position="29"/>
        <end position="55"/>
    </location>
</feature>
<comment type="cofactor">
    <cofactor evidence="1 8">
        <name>heme</name>
        <dbReference type="ChEBI" id="CHEBI:30413"/>
    </cofactor>
</comment>
<dbReference type="FunFam" id="1.10.630.10:FF:000182">
    <property type="entry name" value="Cytochrome P450 3A4"/>
    <property type="match status" value="1"/>
</dbReference>
<dbReference type="SUPFAM" id="SSF48264">
    <property type="entry name" value="Cytochrome P450"/>
    <property type="match status" value="1"/>
</dbReference>
<keyword evidence="3 8" id="KW-0349">Heme</keyword>